<dbReference type="GO" id="GO:0016757">
    <property type="term" value="F:glycosyltransferase activity"/>
    <property type="evidence" value="ECO:0007669"/>
    <property type="project" value="UniProtKB-UniRule"/>
</dbReference>
<reference evidence="10" key="1">
    <citation type="submission" date="2016-11" db="UniProtKB">
        <authorList>
            <consortium name="WormBaseParasite"/>
        </authorList>
    </citation>
    <scope>IDENTIFICATION</scope>
</reference>
<organism evidence="9 10">
    <name type="scientific">Heterorhabditis bacteriophora</name>
    <name type="common">Entomopathogenic nematode worm</name>
    <dbReference type="NCBI Taxonomy" id="37862"/>
    <lineage>
        <taxon>Eukaryota</taxon>
        <taxon>Metazoa</taxon>
        <taxon>Ecdysozoa</taxon>
        <taxon>Nematoda</taxon>
        <taxon>Chromadorea</taxon>
        <taxon>Rhabditida</taxon>
        <taxon>Rhabditina</taxon>
        <taxon>Rhabditomorpha</taxon>
        <taxon>Strongyloidea</taxon>
        <taxon>Heterorhabditidae</taxon>
        <taxon>Heterorhabditis</taxon>
    </lineage>
</organism>
<keyword evidence="3 8" id="KW-0328">Glycosyltransferase</keyword>
<evidence type="ECO:0000256" key="3">
    <source>
        <dbReference type="ARBA" id="ARBA00022676"/>
    </source>
</evidence>
<protein>
    <recommendedName>
        <fullName evidence="8">Glycosyltransferase family 92 protein</fullName>
        <ecNumber evidence="8">2.4.1.-</ecNumber>
    </recommendedName>
</protein>
<keyword evidence="7" id="KW-0472">Membrane</keyword>
<dbReference type="GO" id="GO:0005737">
    <property type="term" value="C:cytoplasm"/>
    <property type="evidence" value="ECO:0007669"/>
    <property type="project" value="TreeGrafter"/>
</dbReference>
<evidence type="ECO:0000256" key="1">
    <source>
        <dbReference type="ARBA" id="ARBA00004167"/>
    </source>
</evidence>
<dbReference type="Proteomes" id="UP000095283">
    <property type="component" value="Unplaced"/>
</dbReference>
<dbReference type="WBParaSite" id="Hba_00453">
    <property type="protein sequence ID" value="Hba_00453"/>
    <property type="gene ID" value="Hba_00453"/>
</dbReference>
<accession>A0A1I7W767</accession>
<dbReference type="PANTHER" id="PTHR21461:SF69">
    <property type="entry name" value="GLYCOSYLTRANSFERASE FAMILY 92 PROTEIN"/>
    <property type="match status" value="1"/>
</dbReference>
<keyword evidence="5" id="KW-0812">Transmembrane</keyword>
<evidence type="ECO:0000256" key="8">
    <source>
        <dbReference type="RuleBase" id="RU366017"/>
    </source>
</evidence>
<dbReference type="InterPro" id="IPR008166">
    <property type="entry name" value="Glyco_transf_92"/>
</dbReference>
<evidence type="ECO:0000256" key="4">
    <source>
        <dbReference type="ARBA" id="ARBA00022679"/>
    </source>
</evidence>
<evidence type="ECO:0000313" key="9">
    <source>
        <dbReference type="Proteomes" id="UP000095283"/>
    </source>
</evidence>
<evidence type="ECO:0000256" key="5">
    <source>
        <dbReference type="ARBA" id="ARBA00022692"/>
    </source>
</evidence>
<comment type="subcellular location">
    <subcellularLocation>
        <location evidence="1">Membrane</location>
        <topology evidence="1">Single-pass membrane protein</topology>
    </subcellularLocation>
</comment>
<name>A0A1I7W767_HETBA</name>
<comment type="similarity">
    <text evidence="2 8">Belongs to the glycosyltransferase 92 family.</text>
</comment>
<proteinExistence type="inferred from homology"/>
<dbReference type="PANTHER" id="PTHR21461">
    <property type="entry name" value="GLYCOSYLTRANSFERASE FAMILY 92 PROTEIN"/>
    <property type="match status" value="1"/>
</dbReference>
<dbReference type="EC" id="2.4.1.-" evidence="8"/>
<evidence type="ECO:0000256" key="2">
    <source>
        <dbReference type="ARBA" id="ARBA00007647"/>
    </source>
</evidence>
<evidence type="ECO:0000256" key="6">
    <source>
        <dbReference type="ARBA" id="ARBA00022989"/>
    </source>
</evidence>
<evidence type="ECO:0000313" key="10">
    <source>
        <dbReference type="WBParaSite" id="Hba_00453"/>
    </source>
</evidence>
<dbReference type="GO" id="GO:0016020">
    <property type="term" value="C:membrane"/>
    <property type="evidence" value="ECO:0007669"/>
    <property type="project" value="UniProtKB-SubCell"/>
</dbReference>
<keyword evidence="9" id="KW-1185">Reference proteome</keyword>
<evidence type="ECO:0000256" key="7">
    <source>
        <dbReference type="ARBA" id="ARBA00023136"/>
    </source>
</evidence>
<keyword evidence="4 8" id="KW-0808">Transferase</keyword>
<dbReference type="Pfam" id="PF01697">
    <property type="entry name" value="Glyco_transf_92"/>
    <property type="match status" value="1"/>
</dbReference>
<dbReference type="AlphaFoldDB" id="A0A1I7W767"/>
<sequence length="204" mass="23977">MARSNYASFWQSRIKLAASSAVLTILVILIDYRKVSIDMTRKKQWMMSWKILTIIFRTYNRERQTLERDHFYIPNLITCPLPNRFKNANELIISVSRRPCQSQKEAIKVQVGIHKTKKESVAVCVKGMDFQEDISKRLIEWLEAQYLLGVDTISIYTYTVSRKTEDVLKYYESLGKLEQKIVNFYDIKLKKTTSIEVFLSIALF</sequence>
<keyword evidence="6" id="KW-1133">Transmembrane helix</keyword>